<protein>
    <submittedName>
        <fullName evidence="2">DUF1641 domain-containing protein</fullName>
    </submittedName>
</protein>
<proteinExistence type="predicted"/>
<dbReference type="Proteomes" id="UP000823937">
    <property type="component" value="Unassembled WGS sequence"/>
</dbReference>
<dbReference type="PANTHER" id="PTHR38433">
    <property type="match status" value="1"/>
</dbReference>
<evidence type="ECO:0000313" key="3">
    <source>
        <dbReference type="Proteomes" id="UP000823937"/>
    </source>
</evidence>
<evidence type="ECO:0000256" key="1">
    <source>
        <dbReference type="SAM" id="Coils"/>
    </source>
</evidence>
<name>A0A9D1PKC6_9BACI</name>
<comment type="caution">
    <text evidence="2">The sequence shown here is derived from an EMBL/GenBank/DDBJ whole genome shotgun (WGS) entry which is preliminary data.</text>
</comment>
<keyword evidence="1" id="KW-0175">Coiled coil</keyword>
<accession>A0A9D1PKC6</accession>
<dbReference type="EMBL" id="DXHX01000046">
    <property type="protein sequence ID" value="HIV74088.1"/>
    <property type="molecule type" value="Genomic_DNA"/>
</dbReference>
<dbReference type="AlphaFoldDB" id="A0A9D1PKC6"/>
<dbReference type="PANTHER" id="PTHR38433:SF1">
    <property type="entry name" value="DUF1641 DOMAIN-CONTAINING PROTEIN"/>
    <property type="match status" value="1"/>
</dbReference>
<gene>
    <name evidence="2" type="ORF">H9895_03290</name>
</gene>
<dbReference type="InterPro" id="IPR012440">
    <property type="entry name" value="DUF1641"/>
</dbReference>
<sequence>MAEPIREIRRPTLTKEQQIDAKLDNLKEKFANNEESLDQLLDIVGELGTIGALDALKAMLLAKEDIAKIGLEQVTKEPVTNLLNTIIGATGAMMEADPDQTKNVVHGVVSGLKEGHEFVDTEQKIKLFDLMRSLNDPDINRAVGFGLHFLKGMGKELKE</sequence>
<feature type="coiled-coil region" evidence="1">
    <location>
        <begin position="16"/>
        <end position="43"/>
    </location>
</feature>
<reference evidence="2" key="2">
    <citation type="submission" date="2021-04" db="EMBL/GenBank/DDBJ databases">
        <authorList>
            <person name="Gilroy R."/>
        </authorList>
    </citation>
    <scope>NUCLEOTIDE SEQUENCE</scope>
    <source>
        <strain evidence="2">CHK169-2315</strain>
    </source>
</reference>
<evidence type="ECO:0000313" key="2">
    <source>
        <dbReference type="EMBL" id="HIV74088.1"/>
    </source>
</evidence>
<dbReference type="Pfam" id="PF07849">
    <property type="entry name" value="DUF1641"/>
    <property type="match status" value="1"/>
</dbReference>
<organism evidence="2 3">
    <name type="scientific">Candidatus Pseudogracilibacillus intestinigallinarum</name>
    <dbReference type="NCBI Taxonomy" id="2838742"/>
    <lineage>
        <taxon>Bacteria</taxon>
        <taxon>Bacillati</taxon>
        <taxon>Bacillota</taxon>
        <taxon>Bacilli</taxon>
        <taxon>Bacillales</taxon>
        <taxon>Bacillaceae</taxon>
        <taxon>Pseudogracilibacillus</taxon>
    </lineage>
</organism>
<reference evidence="2" key="1">
    <citation type="journal article" date="2021" name="PeerJ">
        <title>Extensive microbial diversity within the chicken gut microbiome revealed by metagenomics and culture.</title>
        <authorList>
            <person name="Gilroy R."/>
            <person name="Ravi A."/>
            <person name="Getino M."/>
            <person name="Pursley I."/>
            <person name="Horton D.L."/>
            <person name="Alikhan N.F."/>
            <person name="Baker D."/>
            <person name="Gharbi K."/>
            <person name="Hall N."/>
            <person name="Watson M."/>
            <person name="Adriaenssens E.M."/>
            <person name="Foster-Nyarko E."/>
            <person name="Jarju S."/>
            <person name="Secka A."/>
            <person name="Antonio M."/>
            <person name="Oren A."/>
            <person name="Chaudhuri R.R."/>
            <person name="La Ragione R."/>
            <person name="Hildebrand F."/>
            <person name="Pallen M.J."/>
        </authorList>
    </citation>
    <scope>NUCLEOTIDE SEQUENCE</scope>
    <source>
        <strain evidence="2">CHK169-2315</strain>
    </source>
</reference>